<gene>
    <name evidence="7" type="ORF">HNY73_022666</name>
</gene>
<dbReference type="Pfam" id="PF02197">
    <property type="entry name" value="RIIa"/>
    <property type="match status" value="1"/>
</dbReference>
<evidence type="ECO:0000256" key="3">
    <source>
        <dbReference type="ARBA" id="ARBA00023069"/>
    </source>
</evidence>
<comment type="similarity">
    <text evidence="5">Belongs to the ropporin family.</text>
</comment>
<dbReference type="Gene3D" id="1.20.890.10">
    <property type="entry name" value="cAMP-dependent protein kinase regulatory subunit, dimerization-anchoring domain"/>
    <property type="match status" value="1"/>
</dbReference>
<dbReference type="GO" id="GO:0031514">
    <property type="term" value="C:motile cilium"/>
    <property type="evidence" value="ECO:0007669"/>
    <property type="project" value="UniProtKB-SubCell"/>
</dbReference>
<dbReference type="PANTHER" id="PTHR14952">
    <property type="entry name" value="ROPPORIN-1-LIKE PROTEIN"/>
    <property type="match status" value="1"/>
</dbReference>
<keyword evidence="3" id="KW-0969">Cilium</keyword>
<protein>
    <submittedName>
        <fullName evidence="7">Ropporin-1 like protein</fullName>
    </submittedName>
</protein>
<evidence type="ECO:0000313" key="8">
    <source>
        <dbReference type="Proteomes" id="UP000807504"/>
    </source>
</evidence>
<name>A0A8T0E2N3_ARGBR</name>
<evidence type="ECO:0000256" key="1">
    <source>
        <dbReference type="ARBA" id="ARBA00004230"/>
    </source>
</evidence>
<reference evidence="7" key="1">
    <citation type="journal article" date="2020" name="bioRxiv">
        <title>Chromosome-level reference genome of the European wasp spider Argiope bruennichi: a resource for studies on range expansion and evolutionary adaptation.</title>
        <authorList>
            <person name="Sheffer M.M."/>
            <person name="Hoppe A."/>
            <person name="Krehenwinkel H."/>
            <person name="Uhl G."/>
            <person name="Kuss A.W."/>
            <person name="Jensen L."/>
            <person name="Jensen C."/>
            <person name="Gillespie R.G."/>
            <person name="Hoff K.J."/>
            <person name="Prost S."/>
        </authorList>
    </citation>
    <scope>NUCLEOTIDE SEQUENCE</scope>
</reference>
<evidence type="ECO:0000259" key="6">
    <source>
        <dbReference type="Pfam" id="PF02197"/>
    </source>
</evidence>
<sequence length="66" mass="7820">MDSISARSDIEVPDELKVILKEYAKNLIKSQPEDLVQWSAEYFRTKVEEEKLKESENFKNTNEEQQ</sequence>
<dbReference type="SUPFAM" id="SSF47391">
    <property type="entry name" value="Dimerization-anchoring domain of cAMP-dependent PK regulatory subunit"/>
    <property type="match status" value="1"/>
</dbReference>
<keyword evidence="4" id="KW-0966">Cell projection</keyword>
<dbReference type="InterPro" id="IPR003117">
    <property type="entry name" value="cAMP_dep_PK_reg_su_I/II_a/b"/>
</dbReference>
<evidence type="ECO:0000256" key="5">
    <source>
        <dbReference type="ARBA" id="ARBA00035651"/>
    </source>
</evidence>
<feature type="domain" description="RIIa" evidence="6">
    <location>
        <begin position="16"/>
        <end position="50"/>
    </location>
</feature>
<accession>A0A8T0E2N3</accession>
<evidence type="ECO:0000256" key="2">
    <source>
        <dbReference type="ARBA" id="ARBA00022846"/>
    </source>
</evidence>
<dbReference type="EMBL" id="JABXBU010002231">
    <property type="protein sequence ID" value="KAF8764606.1"/>
    <property type="molecule type" value="Genomic_DNA"/>
</dbReference>
<dbReference type="Proteomes" id="UP000807504">
    <property type="component" value="Unassembled WGS sequence"/>
</dbReference>
<comment type="subcellular location">
    <subcellularLocation>
        <location evidence="1">Cell projection</location>
        <location evidence="1">Cilium</location>
        <location evidence="1">Flagellum</location>
    </subcellularLocation>
</comment>
<dbReference type="AlphaFoldDB" id="A0A8T0E2N3"/>
<keyword evidence="8" id="KW-1185">Reference proteome</keyword>
<reference evidence="7" key="2">
    <citation type="submission" date="2020-06" db="EMBL/GenBank/DDBJ databases">
        <authorList>
            <person name="Sheffer M."/>
        </authorList>
    </citation>
    <scope>NUCLEOTIDE SEQUENCE</scope>
</reference>
<comment type="caution">
    <text evidence="7">The sequence shown here is derived from an EMBL/GenBank/DDBJ whole genome shotgun (WGS) entry which is preliminary data.</text>
</comment>
<evidence type="ECO:0000256" key="4">
    <source>
        <dbReference type="ARBA" id="ARBA00023273"/>
    </source>
</evidence>
<keyword evidence="2" id="KW-0282">Flagellum</keyword>
<organism evidence="7 8">
    <name type="scientific">Argiope bruennichi</name>
    <name type="common">Wasp spider</name>
    <name type="synonym">Aranea bruennichi</name>
    <dbReference type="NCBI Taxonomy" id="94029"/>
    <lineage>
        <taxon>Eukaryota</taxon>
        <taxon>Metazoa</taxon>
        <taxon>Ecdysozoa</taxon>
        <taxon>Arthropoda</taxon>
        <taxon>Chelicerata</taxon>
        <taxon>Arachnida</taxon>
        <taxon>Araneae</taxon>
        <taxon>Araneomorphae</taxon>
        <taxon>Entelegynae</taxon>
        <taxon>Araneoidea</taxon>
        <taxon>Araneidae</taxon>
        <taxon>Argiope</taxon>
    </lineage>
</organism>
<proteinExistence type="inferred from homology"/>
<evidence type="ECO:0000313" key="7">
    <source>
        <dbReference type="EMBL" id="KAF8764606.1"/>
    </source>
</evidence>
<dbReference type="PANTHER" id="PTHR14952:SF9">
    <property type="entry name" value="EF-HAND DOMAIN-CONTAINING PROTEIN"/>
    <property type="match status" value="1"/>
</dbReference>